<reference evidence="2 3" key="1">
    <citation type="submission" date="2018-03" db="EMBL/GenBank/DDBJ databases">
        <title>Genome sequence of Clostridium vincentii DSM 10228.</title>
        <authorList>
            <person name="Poehlein A."/>
            <person name="Daniel R."/>
        </authorList>
    </citation>
    <scope>NUCLEOTIDE SEQUENCE [LARGE SCALE GENOMIC DNA]</scope>
    <source>
        <strain evidence="2 3">DSM 10228</strain>
    </source>
</reference>
<dbReference type="Proteomes" id="UP000239471">
    <property type="component" value="Unassembled WGS sequence"/>
</dbReference>
<feature type="transmembrane region" description="Helical" evidence="1">
    <location>
        <begin position="330"/>
        <end position="356"/>
    </location>
</feature>
<dbReference type="Pfam" id="PF12679">
    <property type="entry name" value="ABC2_membrane_2"/>
    <property type="match status" value="1"/>
</dbReference>
<keyword evidence="1" id="KW-0472">Membrane</keyword>
<keyword evidence="1" id="KW-1133">Transmembrane helix</keyword>
<dbReference type="OrthoDB" id="2024038at2"/>
<organism evidence="2 3">
    <name type="scientific">Clostridium vincentii</name>
    <dbReference type="NCBI Taxonomy" id="52704"/>
    <lineage>
        <taxon>Bacteria</taxon>
        <taxon>Bacillati</taxon>
        <taxon>Bacillota</taxon>
        <taxon>Clostridia</taxon>
        <taxon>Eubacteriales</taxon>
        <taxon>Clostridiaceae</taxon>
        <taxon>Clostridium</taxon>
    </lineage>
</organism>
<keyword evidence="1" id="KW-0812">Transmembrane</keyword>
<dbReference type="PANTHER" id="PTHR37305:SF1">
    <property type="entry name" value="MEMBRANE PROTEIN"/>
    <property type="match status" value="1"/>
</dbReference>
<feature type="transmembrane region" description="Helical" evidence="1">
    <location>
        <begin position="297"/>
        <end position="318"/>
    </location>
</feature>
<evidence type="ECO:0000256" key="1">
    <source>
        <dbReference type="SAM" id="Phobius"/>
    </source>
</evidence>
<feature type="transmembrane region" description="Helical" evidence="1">
    <location>
        <begin position="20"/>
        <end position="39"/>
    </location>
</feature>
<dbReference type="AlphaFoldDB" id="A0A2T0BA34"/>
<gene>
    <name evidence="2" type="ORF">CLVI_29770</name>
</gene>
<dbReference type="GO" id="GO:0005886">
    <property type="term" value="C:plasma membrane"/>
    <property type="evidence" value="ECO:0007669"/>
    <property type="project" value="UniProtKB-SubCell"/>
</dbReference>
<dbReference type="GO" id="GO:0140359">
    <property type="term" value="F:ABC-type transporter activity"/>
    <property type="evidence" value="ECO:0007669"/>
    <property type="project" value="InterPro"/>
</dbReference>
<feature type="transmembrane region" description="Helical" evidence="1">
    <location>
        <begin position="221"/>
        <end position="247"/>
    </location>
</feature>
<dbReference type="PANTHER" id="PTHR37305">
    <property type="entry name" value="INTEGRAL MEMBRANE PROTEIN-RELATED"/>
    <property type="match status" value="1"/>
</dbReference>
<protein>
    <submittedName>
        <fullName evidence="2">ABC-2 family transporter protein</fullName>
    </submittedName>
</protein>
<keyword evidence="3" id="KW-1185">Reference proteome</keyword>
<evidence type="ECO:0000313" key="3">
    <source>
        <dbReference type="Proteomes" id="UP000239471"/>
    </source>
</evidence>
<feature type="transmembrane region" description="Helical" evidence="1">
    <location>
        <begin position="376"/>
        <end position="400"/>
    </location>
</feature>
<dbReference type="EMBL" id="PVXQ01000043">
    <property type="protein sequence ID" value="PRR80749.1"/>
    <property type="molecule type" value="Genomic_DNA"/>
</dbReference>
<sequence>MIFTLVKNELIKILKRSKTWIVFGLFAIAVVGVGFLSNYNAKQRADYQSPQGQIDNLNSQLDMYNQQFKNSDSNGEAGNKEATEDANSYIEEIKGQIKVQEERLTNAEDPNAWKTDLEQEKITLQAELDDKSIPDEYKTYQKPRIDEINMIIKEGVKPVEEWEFNAFNYVNGLLQIIGLIILVSGIAVFMSDIVSGESTPPTLKFLLVQPISRGKVILSKFIAVVITVVGMIAGLELAAFGIVGAIAGFSGGQMPKIIGTQYQWDYSNLSGSGEPILNRIVNSGVISTRASAVFQSFGLEILFIIACCALIFLISSIFKSSMITMAISVILSVASTMVCLMSSTVGKVAHLIFLNYGVTNIVIDGTVAQTFNNPNFSVGLGVVLMVGTIIVSYVIAHIVFSKKDFLI</sequence>
<proteinExistence type="predicted"/>
<name>A0A2T0BA34_9CLOT</name>
<feature type="transmembrane region" description="Helical" evidence="1">
    <location>
        <begin position="172"/>
        <end position="194"/>
    </location>
</feature>
<comment type="caution">
    <text evidence="2">The sequence shown here is derived from an EMBL/GenBank/DDBJ whole genome shotgun (WGS) entry which is preliminary data.</text>
</comment>
<dbReference type="RefSeq" id="WP_106060882.1">
    <property type="nucleotide sequence ID" value="NZ_PVXQ01000043.1"/>
</dbReference>
<evidence type="ECO:0000313" key="2">
    <source>
        <dbReference type="EMBL" id="PRR80749.1"/>
    </source>
</evidence>
<accession>A0A2T0BA34</accession>